<evidence type="ECO:0000259" key="6">
    <source>
        <dbReference type="PROSITE" id="PS50054"/>
    </source>
</evidence>
<accession>A0A813SQ14</accession>
<dbReference type="SUPFAM" id="SSF52799">
    <property type="entry name" value="(Phosphotyrosine protein) phosphatases II"/>
    <property type="match status" value="1"/>
</dbReference>
<dbReference type="InterPro" id="IPR000340">
    <property type="entry name" value="Dual-sp_phosphatase_cat-dom"/>
</dbReference>
<feature type="compositionally biased region" description="Basic and acidic residues" evidence="5">
    <location>
        <begin position="338"/>
        <end position="358"/>
    </location>
</feature>
<dbReference type="GO" id="GO:0017017">
    <property type="term" value="F:MAP kinase tyrosine/serine/threonine phosphatase activity"/>
    <property type="evidence" value="ECO:0007669"/>
    <property type="project" value="TreeGrafter"/>
</dbReference>
<organism evidence="8 9">
    <name type="scientific">Rotaria sordida</name>
    <dbReference type="NCBI Taxonomy" id="392033"/>
    <lineage>
        <taxon>Eukaryota</taxon>
        <taxon>Metazoa</taxon>
        <taxon>Spiralia</taxon>
        <taxon>Gnathifera</taxon>
        <taxon>Rotifera</taxon>
        <taxon>Eurotatoria</taxon>
        <taxon>Bdelloidea</taxon>
        <taxon>Philodinida</taxon>
        <taxon>Philodinidae</taxon>
        <taxon>Rotaria</taxon>
    </lineage>
</organism>
<dbReference type="EMBL" id="CAJNOL010000058">
    <property type="protein sequence ID" value="CAF0800505.1"/>
    <property type="molecule type" value="Genomic_DNA"/>
</dbReference>
<dbReference type="PANTHER" id="PTHR10159">
    <property type="entry name" value="DUAL SPECIFICITY PROTEIN PHOSPHATASE"/>
    <property type="match status" value="1"/>
</dbReference>
<sequence>MFSATKPSYGGASNFHQALAYEARLNRLHRLFKTHFNVTEPSLILEPYLFLGNCISAQDIHRLSRLGIRYILNVAKRDVELCPYYPNDVRTLTIDLRDDDRENILRAFDQAFAFIDEARRSKSRILVHCSHGQSRSPAIVIGYLMRTYNVSLEQCLTHVVKARPCVIPNDGFLKQLILFDRFLNDRRLKQQAAAAMQTTKRTSPTEIPIQHHPSVASKSMKPPIPPKLTPAQHPTDPVSNTANMSSVNSASVESSANSASVEPSVNSPNVVSSSKSTIDLASKSTMDLASKSTMGLASKSSIQSSASTNSIHVIPIQIASKESSPDKIELTQLIEVPTDDHTSRKDTHKNGNRLEAKNIKQSQAPSPNRLPTSSSHNVLVNKNRSSKKKINFIKPVPTQISRSKTDDFARSHGNHYSHVNHYHNHPSATLTPEQWNIINNMPPTYYNSNPYKKTNYITEIYDRATRRFIPTAYCC</sequence>
<feature type="compositionally biased region" description="Low complexity" evidence="5">
    <location>
        <begin position="238"/>
        <end position="275"/>
    </location>
</feature>
<dbReference type="InterPro" id="IPR016130">
    <property type="entry name" value="Tyr_Pase_AS"/>
</dbReference>
<dbReference type="InterPro" id="IPR020422">
    <property type="entry name" value="TYR_PHOSPHATASE_DUAL_dom"/>
</dbReference>
<keyword evidence="9" id="KW-1185">Reference proteome</keyword>
<dbReference type="PROSITE" id="PS50056">
    <property type="entry name" value="TYR_PHOSPHATASE_2"/>
    <property type="match status" value="1"/>
</dbReference>
<dbReference type="InterPro" id="IPR000387">
    <property type="entry name" value="Tyr_Pase_dom"/>
</dbReference>
<dbReference type="AlphaFoldDB" id="A0A813SQ14"/>
<dbReference type="SMART" id="SM00195">
    <property type="entry name" value="DSPc"/>
    <property type="match status" value="1"/>
</dbReference>
<dbReference type="GO" id="GO:0033550">
    <property type="term" value="F:MAP kinase tyrosine phosphatase activity"/>
    <property type="evidence" value="ECO:0007669"/>
    <property type="project" value="TreeGrafter"/>
</dbReference>
<feature type="domain" description="Tyrosine-protein phosphatase" evidence="6">
    <location>
        <begin position="40"/>
        <end position="185"/>
    </location>
</feature>
<keyword evidence="4" id="KW-0904">Protein phosphatase</keyword>
<dbReference type="PROSITE" id="PS00383">
    <property type="entry name" value="TYR_PHOSPHATASE_1"/>
    <property type="match status" value="1"/>
</dbReference>
<evidence type="ECO:0000256" key="4">
    <source>
        <dbReference type="ARBA" id="ARBA00022912"/>
    </source>
</evidence>
<evidence type="ECO:0000259" key="7">
    <source>
        <dbReference type="PROSITE" id="PS50056"/>
    </source>
</evidence>
<feature type="region of interest" description="Disordered" evidence="5">
    <location>
        <begin position="336"/>
        <end position="376"/>
    </location>
</feature>
<comment type="similarity">
    <text evidence="1">Belongs to the protein-tyrosine phosphatase family. Non-receptor class dual specificity subfamily.</text>
</comment>
<comment type="caution">
    <text evidence="8">The sequence shown here is derived from an EMBL/GenBank/DDBJ whole genome shotgun (WGS) entry which is preliminary data.</text>
</comment>
<evidence type="ECO:0000256" key="3">
    <source>
        <dbReference type="ARBA" id="ARBA00022801"/>
    </source>
</evidence>
<proteinExistence type="inferred from homology"/>
<name>A0A813SQ14_9BILA</name>
<protein>
    <recommendedName>
        <fullName evidence="2">protein-tyrosine-phosphatase</fullName>
        <ecNumber evidence="2">3.1.3.48</ecNumber>
    </recommendedName>
</protein>
<dbReference type="PANTHER" id="PTHR10159:SF511">
    <property type="entry name" value="DUAL SPECIFICITY PROTEIN PHOSPHATASE 1"/>
    <property type="match status" value="1"/>
</dbReference>
<feature type="region of interest" description="Disordered" evidence="5">
    <location>
        <begin position="193"/>
        <end position="275"/>
    </location>
</feature>
<evidence type="ECO:0000313" key="9">
    <source>
        <dbReference type="Proteomes" id="UP000663870"/>
    </source>
</evidence>
<dbReference type="GO" id="GO:0005737">
    <property type="term" value="C:cytoplasm"/>
    <property type="evidence" value="ECO:0007669"/>
    <property type="project" value="TreeGrafter"/>
</dbReference>
<evidence type="ECO:0000256" key="5">
    <source>
        <dbReference type="SAM" id="MobiDB-lite"/>
    </source>
</evidence>
<feature type="domain" description="Tyrosine specific protein phosphatases" evidence="7">
    <location>
        <begin position="102"/>
        <end position="167"/>
    </location>
</feature>
<dbReference type="Gene3D" id="3.90.190.10">
    <property type="entry name" value="Protein tyrosine phosphatase superfamily"/>
    <property type="match status" value="1"/>
</dbReference>
<feature type="compositionally biased region" description="Polar residues" evidence="5">
    <location>
        <begin position="359"/>
        <end position="376"/>
    </location>
</feature>
<dbReference type="EC" id="3.1.3.48" evidence="2"/>
<dbReference type="CDD" id="cd14498">
    <property type="entry name" value="DSP"/>
    <property type="match status" value="1"/>
</dbReference>
<reference evidence="8" key="1">
    <citation type="submission" date="2021-02" db="EMBL/GenBank/DDBJ databases">
        <authorList>
            <person name="Nowell W R."/>
        </authorList>
    </citation>
    <scope>NUCLEOTIDE SEQUENCE</scope>
</reference>
<keyword evidence="3" id="KW-0378">Hydrolase</keyword>
<dbReference type="Pfam" id="PF00782">
    <property type="entry name" value="DSPc"/>
    <property type="match status" value="1"/>
</dbReference>
<evidence type="ECO:0000256" key="1">
    <source>
        <dbReference type="ARBA" id="ARBA00008601"/>
    </source>
</evidence>
<dbReference type="PROSITE" id="PS50054">
    <property type="entry name" value="TYR_PHOSPHATASE_DUAL"/>
    <property type="match status" value="1"/>
</dbReference>
<dbReference type="InterPro" id="IPR029021">
    <property type="entry name" value="Prot-tyrosine_phosphatase-like"/>
</dbReference>
<dbReference type="Proteomes" id="UP000663870">
    <property type="component" value="Unassembled WGS sequence"/>
</dbReference>
<dbReference type="GO" id="GO:0008330">
    <property type="term" value="F:protein tyrosine/threonine phosphatase activity"/>
    <property type="evidence" value="ECO:0007669"/>
    <property type="project" value="TreeGrafter"/>
</dbReference>
<evidence type="ECO:0000313" key="8">
    <source>
        <dbReference type="EMBL" id="CAF0800505.1"/>
    </source>
</evidence>
<evidence type="ECO:0000256" key="2">
    <source>
        <dbReference type="ARBA" id="ARBA00013064"/>
    </source>
</evidence>
<gene>
    <name evidence="8" type="ORF">JXQ802_LOCUS4199</name>
</gene>
<dbReference type="GO" id="GO:0043409">
    <property type="term" value="P:negative regulation of MAPK cascade"/>
    <property type="evidence" value="ECO:0007669"/>
    <property type="project" value="TreeGrafter"/>
</dbReference>